<dbReference type="EMBL" id="CAJNOK010026252">
    <property type="protein sequence ID" value="CAF1400219.1"/>
    <property type="molecule type" value="Genomic_DNA"/>
</dbReference>
<gene>
    <name evidence="1" type="ORF">OVA965_LOCUS33008</name>
    <name evidence="2" type="ORF">TMI583_LOCUS33885</name>
</gene>
<protein>
    <submittedName>
        <fullName evidence="2">Uncharacterized protein</fullName>
    </submittedName>
</protein>
<comment type="caution">
    <text evidence="2">The sequence shown here is derived from an EMBL/GenBank/DDBJ whole genome shotgun (WGS) entry which is preliminary data.</text>
</comment>
<feature type="non-terminal residue" evidence="2">
    <location>
        <position position="1"/>
    </location>
</feature>
<evidence type="ECO:0000313" key="1">
    <source>
        <dbReference type="EMBL" id="CAF1400219.1"/>
    </source>
</evidence>
<evidence type="ECO:0000313" key="2">
    <source>
        <dbReference type="EMBL" id="CAF4207650.1"/>
    </source>
</evidence>
<organism evidence="2 3">
    <name type="scientific">Didymodactylos carnosus</name>
    <dbReference type="NCBI Taxonomy" id="1234261"/>
    <lineage>
        <taxon>Eukaryota</taxon>
        <taxon>Metazoa</taxon>
        <taxon>Spiralia</taxon>
        <taxon>Gnathifera</taxon>
        <taxon>Rotifera</taxon>
        <taxon>Eurotatoria</taxon>
        <taxon>Bdelloidea</taxon>
        <taxon>Philodinida</taxon>
        <taxon>Philodinidae</taxon>
        <taxon>Didymodactylos</taxon>
    </lineage>
</organism>
<name>A0A8S2SLB3_9BILA</name>
<proteinExistence type="predicted"/>
<evidence type="ECO:0000313" key="3">
    <source>
        <dbReference type="Proteomes" id="UP000682733"/>
    </source>
</evidence>
<dbReference type="AlphaFoldDB" id="A0A8S2SLB3"/>
<reference evidence="2" key="1">
    <citation type="submission" date="2021-02" db="EMBL/GenBank/DDBJ databases">
        <authorList>
            <person name="Nowell W R."/>
        </authorList>
    </citation>
    <scope>NUCLEOTIDE SEQUENCE</scope>
</reference>
<dbReference type="Proteomes" id="UP000677228">
    <property type="component" value="Unassembled WGS sequence"/>
</dbReference>
<sequence>SEEHSHAPDSIAVLYRKPYEKIKQRVLNEFIPVMRIVEYEYCGYKKEGLAQMPTIVTTILTTTFEGQQFLVHSVTHDDFGSRLCIFTDPLSFDILFESHNIASDGTFKSCTLQFEQLYIILGFELDQVATELPKTIFRGCLFDHGQACYREIQQVGVMNDHNDGCDIHQFLRQFLALPLLPLHFVQPVFDELKKQAEQQQFYDDRLKLFILYLEAEWMQRWGPVAWCGKKLSEMDFTPHMASMA</sequence>
<accession>A0A8S2SLB3</accession>
<dbReference type="Proteomes" id="UP000682733">
    <property type="component" value="Unassembled WGS sequence"/>
</dbReference>
<dbReference type="EMBL" id="CAJOBA010047980">
    <property type="protein sequence ID" value="CAF4207650.1"/>
    <property type="molecule type" value="Genomic_DNA"/>
</dbReference>